<protein>
    <recommendedName>
        <fullName evidence="3">Zinc finger protein</fullName>
    </recommendedName>
</protein>
<organism evidence="1 2">
    <name type="scientific">Macleaya cordata</name>
    <name type="common">Five-seeded plume-poppy</name>
    <name type="synonym">Bocconia cordata</name>
    <dbReference type="NCBI Taxonomy" id="56857"/>
    <lineage>
        <taxon>Eukaryota</taxon>
        <taxon>Viridiplantae</taxon>
        <taxon>Streptophyta</taxon>
        <taxon>Embryophyta</taxon>
        <taxon>Tracheophyta</taxon>
        <taxon>Spermatophyta</taxon>
        <taxon>Magnoliopsida</taxon>
        <taxon>Ranunculales</taxon>
        <taxon>Papaveraceae</taxon>
        <taxon>Papaveroideae</taxon>
        <taxon>Macleaya</taxon>
    </lineage>
</organism>
<accession>A0A200PYH4</accession>
<gene>
    <name evidence="1" type="ORF">BVC80_8607g8</name>
</gene>
<evidence type="ECO:0008006" key="3">
    <source>
        <dbReference type="Google" id="ProtNLM"/>
    </source>
</evidence>
<dbReference type="AlphaFoldDB" id="A0A200PYH4"/>
<dbReference type="InParanoid" id="A0A200PYH4"/>
<reference evidence="1 2" key="1">
    <citation type="journal article" date="2017" name="Mol. Plant">
        <title>The Genome of Medicinal Plant Macleaya cordata Provides New Insights into Benzylisoquinoline Alkaloids Metabolism.</title>
        <authorList>
            <person name="Liu X."/>
            <person name="Liu Y."/>
            <person name="Huang P."/>
            <person name="Ma Y."/>
            <person name="Qing Z."/>
            <person name="Tang Q."/>
            <person name="Cao H."/>
            <person name="Cheng P."/>
            <person name="Zheng Y."/>
            <person name="Yuan Z."/>
            <person name="Zhou Y."/>
            <person name="Liu J."/>
            <person name="Tang Z."/>
            <person name="Zhuo Y."/>
            <person name="Zhang Y."/>
            <person name="Yu L."/>
            <person name="Huang J."/>
            <person name="Yang P."/>
            <person name="Peng Q."/>
            <person name="Zhang J."/>
            <person name="Jiang W."/>
            <person name="Zhang Z."/>
            <person name="Lin K."/>
            <person name="Ro D.K."/>
            <person name="Chen X."/>
            <person name="Xiong X."/>
            <person name="Shang Y."/>
            <person name="Huang S."/>
            <person name="Zeng J."/>
        </authorList>
    </citation>
    <scope>NUCLEOTIDE SEQUENCE [LARGE SCALE GENOMIC DNA]</scope>
    <source>
        <strain evidence="2">cv. BLH2017</strain>
        <tissue evidence="1">Root</tissue>
    </source>
</reference>
<evidence type="ECO:0000313" key="1">
    <source>
        <dbReference type="EMBL" id="OVA03289.1"/>
    </source>
</evidence>
<dbReference type="Proteomes" id="UP000195402">
    <property type="component" value="Unassembled WGS sequence"/>
</dbReference>
<name>A0A200PYH4_MACCD</name>
<keyword evidence="2" id="KW-1185">Reference proteome</keyword>
<dbReference type="EMBL" id="MVGT01003739">
    <property type="protein sequence ID" value="OVA03289.1"/>
    <property type="molecule type" value="Genomic_DNA"/>
</dbReference>
<sequence length="148" mass="16662">MLSTRVGMTELSEARLIRYIDGFQPRISTELKLREIETLEKATEYARKLEEYFNSLQDSSRLSTIVISSAAPRITEAISVPFKCFDYGGLGHRAAECPKKKNRKLLIVENEEQVDTDPITEDISDHAVNKILIAEFEAIGPETKGDSL</sequence>
<evidence type="ECO:0000313" key="2">
    <source>
        <dbReference type="Proteomes" id="UP000195402"/>
    </source>
</evidence>
<comment type="caution">
    <text evidence="1">The sequence shown here is derived from an EMBL/GenBank/DDBJ whole genome shotgun (WGS) entry which is preliminary data.</text>
</comment>
<proteinExistence type="predicted"/>